<keyword evidence="3 6" id="KW-0597">Phosphoprotein</keyword>
<dbReference type="InterPro" id="IPR050351">
    <property type="entry name" value="BphY/WalK/GraS-like"/>
</dbReference>
<dbReference type="Proteomes" id="UP000636888">
    <property type="component" value="Unassembled WGS sequence"/>
</dbReference>
<dbReference type="InterPro" id="IPR036890">
    <property type="entry name" value="HATPase_C_sf"/>
</dbReference>
<dbReference type="EC" id="2.7.13.3" evidence="2"/>
<protein>
    <recommendedName>
        <fullName evidence="2">histidine kinase</fullName>
        <ecNumber evidence="2">2.7.13.3</ecNumber>
    </recommendedName>
</protein>
<dbReference type="PROSITE" id="PS50110">
    <property type="entry name" value="RESPONSE_REGULATORY"/>
    <property type="match status" value="1"/>
</dbReference>
<dbReference type="GO" id="GO:0000155">
    <property type="term" value="F:phosphorelay sensor kinase activity"/>
    <property type="evidence" value="ECO:0007669"/>
    <property type="project" value="InterPro"/>
</dbReference>
<feature type="domain" description="Histidine kinase" evidence="7">
    <location>
        <begin position="181"/>
        <end position="395"/>
    </location>
</feature>
<dbReference type="GO" id="GO:0030295">
    <property type="term" value="F:protein kinase activator activity"/>
    <property type="evidence" value="ECO:0007669"/>
    <property type="project" value="TreeGrafter"/>
</dbReference>
<evidence type="ECO:0000256" key="5">
    <source>
        <dbReference type="ARBA" id="ARBA00022777"/>
    </source>
</evidence>
<dbReference type="RefSeq" id="WP_199383394.1">
    <property type="nucleotide sequence ID" value="NZ_JAEMHM010000005.1"/>
</dbReference>
<evidence type="ECO:0000259" key="8">
    <source>
        <dbReference type="PROSITE" id="PS50110"/>
    </source>
</evidence>
<dbReference type="Gene3D" id="3.30.565.10">
    <property type="entry name" value="Histidine kinase-like ATPase, C-terminal domain"/>
    <property type="match status" value="1"/>
</dbReference>
<dbReference type="Pfam" id="PF02518">
    <property type="entry name" value="HATPase_c"/>
    <property type="match status" value="1"/>
</dbReference>
<dbReference type="Gene3D" id="3.40.50.2300">
    <property type="match status" value="1"/>
</dbReference>
<dbReference type="PROSITE" id="PS50109">
    <property type="entry name" value="HIS_KIN"/>
    <property type="match status" value="1"/>
</dbReference>
<evidence type="ECO:0000256" key="4">
    <source>
        <dbReference type="ARBA" id="ARBA00022679"/>
    </source>
</evidence>
<dbReference type="GO" id="GO:0007234">
    <property type="term" value="P:osmosensory signaling via phosphorelay pathway"/>
    <property type="evidence" value="ECO:0007669"/>
    <property type="project" value="TreeGrafter"/>
</dbReference>
<evidence type="ECO:0000256" key="1">
    <source>
        <dbReference type="ARBA" id="ARBA00000085"/>
    </source>
</evidence>
<dbReference type="InterPro" id="IPR001789">
    <property type="entry name" value="Sig_transdc_resp-reg_receiver"/>
</dbReference>
<dbReference type="InterPro" id="IPR036097">
    <property type="entry name" value="HisK_dim/P_sf"/>
</dbReference>
<keyword evidence="5" id="KW-0418">Kinase</keyword>
<reference evidence="9" key="1">
    <citation type="submission" date="2020-12" db="EMBL/GenBank/DDBJ databases">
        <title>Geomonas sp. Red875, isolated from river sediment.</title>
        <authorList>
            <person name="Xu Z."/>
            <person name="Zhang Z."/>
            <person name="Masuda Y."/>
            <person name="Itoh H."/>
            <person name="Senoo K."/>
        </authorList>
    </citation>
    <scope>NUCLEOTIDE SEQUENCE</scope>
    <source>
        <strain evidence="9">Red875</strain>
    </source>
</reference>
<dbReference type="Pfam" id="PF00512">
    <property type="entry name" value="HisKA"/>
    <property type="match status" value="1"/>
</dbReference>
<dbReference type="Pfam" id="PF00072">
    <property type="entry name" value="Response_reg"/>
    <property type="match status" value="1"/>
</dbReference>
<comment type="caution">
    <text evidence="9">The sequence shown here is derived from an EMBL/GenBank/DDBJ whole genome shotgun (WGS) entry which is preliminary data.</text>
</comment>
<dbReference type="InterPro" id="IPR004358">
    <property type="entry name" value="Sig_transdc_His_kin-like_C"/>
</dbReference>
<keyword evidence="4" id="KW-0808">Transferase</keyword>
<dbReference type="GO" id="GO:0000156">
    <property type="term" value="F:phosphorelay response regulator activity"/>
    <property type="evidence" value="ECO:0007669"/>
    <property type="project" value="TreeGrafter"/>
</dbReference>
<dbReference type="FunFam" id="3.30.565.10:FF:000006">
    <property type="entry name" value="Sensor histidine kinase WalK"/>
    <property type="match status" value="1"/>
</dbReference>
<dbReference type="SUPFAM" id="SSF52172">
    <property type="entry name" value="CheY-like"/>
    <property type="match status" value="1"/>
</dbReference>
<evidence type="ECO:0000313" key="10">
    <source>
        <dbReference type="Proteomes" id="UP000636888"/>
    </source>
</evidence>
<dbReference type="Gene3D" id="1.10.287.130">
    <property type="match status" value="1"/>
</dbReference>
<dbReference type="InterPro" id="IPR003594">
    <property type="entry name" value="HATPase_dom"/>
</dbReference>
<dbReference type="InterPro" id="IPR011006">
    <property type="entry name" value="CheY-like_superfamily"/>
</dbReference>
<dbReference type="InterPro" id="IPR003661">
    <property type="entry name" value="HisK_dim/P_dom"/>
</dbReference>
<comment type="catalytic activity">
    <reaction evidence="1">
        <text>ATP + protein L-histidine = ADP + protein N-phospho-L-histidine.</text>
        <dbReference type="EC" id="2.7.13.3"/>
    </reaction>
</comment>
<dbReference type="PRINTS" id="PR00344">
    <property type="entry name" value="BCTRLSENSOR"/>
</dbReference>
<evidence type="ECO:0000313" key="9">
    <source>
        <dbReference type="EMBL" id="MBJ6724554.1"/>
    </source>
</evidence>
<evidence type="ECO:0000256" key="3">
    <source>
        <dbReference type="ARBA" id="ARBA00022553"/>
    </source>
</evidence>
<name>A0A8J7JEM3_9BACT</name>
<dbReference type="SUPFAM" id="SSF47384">
    <property type="entry name" value="Homodimeric domain of signal transducing histidine kinase"/>
    <property type="match status" value="1"/>
</dbReference>
<dbReference type="CDD" id="cd00082">
    <property type="entry name" value="HisKA"/>
    <property type="match status" value="1"/>
</dbReference>
<dbReference type="PANTHER" id="PTHR42878:SF15">
    <property type="entry name" value="BACTERIOPHYTOCHROME"/>
    <property type="match status" value="1"/>
</dbReference>
<feature type="modified residue" description="4-aspartylphosphate" evidence="6">
    <location>
        <position position="62"/>
    </location>
</feature>
<dbReference type="InterPro" id="IPR005467">
    <property type="entry name" value="His_kinase_dom"/>
</dbReference>
<accession>A0A8J7JEM3</accession>
<dbReference type="EMBL" id="JAEMHM010000005">
    <property type="protein sequence ID" value="MBJ6724554.1"/>
    <property type="molecule type" value="Genomic_DNA"/>
</dbReference>
<evidence type="ECO:0000256" key="6">
    <source>
        <dbReference type="PROSITE-ProRule" id="PRU00169"/>
    </source>
</evidence>
<keyword evidence="10" id="KW-1185">Reference proteome</keyword>
<dbReference type="SUPFAM" id="SSF55874">
    <property type="entry name" value="ATPase domain of HSP90 chaperone/DNA topoisomerase II/histidine kinase"/>
    <property type="match status" value="1"/>
</dbReference>
<proteinExistence type="predicted"/>
<evidence type="ECO:0000256" key="2">
    <source>
        <dbReference type="ARBA" id="ARBA00012438"/>
    </source>
</evidence>
<organism evidence="9 10">
    <name type="scientific">Geomesophilobacter sediminis</name>
    <dbReference type="NCBI Taxonomy" id="2798584"/>
    <lineage>
        <taxon>Bacteria</taxon>
        <taxon>Pseudomonadati</taxon>
        <taxon>Thermodesulfobacteriota</taxon>
        <taxon>Desulfuromonadia</taxon>
        <taxon>Geobacterales</taxon>
        <taxon>Geobacteraceae</taxon>
        <taxon>Geomesophilobacter</taxon>
    </lineage>
</organism>
<dbReference type="AlphaFoldDB" id="A0A8J7JEM3"/>
<dbReference type="CDD" id="cd17536">
    <property type="entry name" value="REC_YesN-like"/>
    <property type="match status" value="1"/>
</dbReference>
<evidence type="ECO:0000259" key="7">
    <source>
        <dbReference type="PROSITE" id="PS50109"/>
    </source>
</evidence>
<dbReference type="SMART" id="SM00388">
    <property type="entry name" value="HisKA"/>
    <property type="match status" value="1"/>
</dbReference>
<dbReference type="SMART" id="SM00448">
    <property type="entry name" value="REC"/>
    <property type="match status" value="1"/>
</dbReference>
<gene>
    <name evidence="9" type="ORF">JFN93_07540</name>
</gene>
<sequence length="396" mass="44411">MPSIEKPDIVSILVVEDDASSREVLRDLLLITYPTVTVYATENGASGLEYYQSHSPDIVITDVAMPALDGLTMAEKILAVDPGANIIVVTAYNVFDDLHRAIRIGISQFLLKPIDAAKLFATIEKIRDAKREAYERKLLEEAVTRQHHELILANTLLEDRVRERTAELEAAVREQEAFNYAVSHDLRAPLRHLNSYSALIAEELGEHLSGPAGHFLNRIQTASVKMGMLIDSLLELSRLSRTQVIRQEVNLTEVARAISSHFQEDECERQVVVHLQEDLIVKGDPVLLTQLVTNLFSNAWKYTSMRPQGEIQFRRTRIEGGSAFCMKDNGIGFDPAFKERLFQPFERLHNFPDLEGVGIGLATVQRIVKRHGGNVWAEGEVDRGAAFYFTIPDVPA</sequence>
<dbReference type="SMART" id="SM00387">
    <property type="entry name" value="HATPase_c"/>
    <property type="match status" value="1"/>
</dbReference>
<dbReference type="PANTHER" id="PTHR42878">
    <property type="entry name" value="TWO-COMPONENT HISTIDINE KINASE"/>
    <property type="match status" value="1"/>
</dbReference>
<feature type="domain" description="Response regulatory" evidence="8">
    <location>
        <begin position="11"/>
        <end position="127"/>
    </location>
</feature>